<dbReference type="Proteomes" id="UP000184036">
    <property type="component" value="Unassembled WGS sequence"/>
</dbReference>
<dbReference type="RefSeq" id="WP_084673550.1">
    <property type="nucleotide sequence ID" value="NZ_FQWE01000009.1"/>
</dbReference>
<dbReference type="PANTHER" id="PTHR30341:SF0">
    <property type="entry name" value="NA(+)_H(+) ANTIPORTER NHAA"/>
    <property type="match status" value="1"/>
</dbReference>
<dbReference type="GO" id="GO:0015385">
    <property type="term" value="F:sodium:proton antiporter activity"/>
    <property type="evidence" value="ECO:0007669"/>
    <property type="project" value="UniProtKB-UniRule"/>
</dbReference>
<keyword evidence="8" id="KW-1185">Reference proteome</keyword>
<evidence type="ECO:0000256" key="5">
    <source>
        <dbReference type="ARBA" id="ARBA00023136"/>
    </source>
</evidence>
<evidence type="ECO:0000256" key="1">
    <source>
        <dbReference type="ARBA" id="ARBA00004429"/>
    </source>
</evidence>
<proteinExistence type="inferred from homology"/>
<organism evidence="7 8">
    <name type="scientific">Flavobacterium segetis</name>
    <dbReference type="NCBI Taxonomy" id="271157"/>
    <lineage>
        <taxon>Bacteria</taxon>
        <taxon>Pseudomonadati</taxon>
        <taxon>Bacteroidota</taxon>
        <taxon>Flavobacteriia</taxon>
        <taxon>Flavobacteriales</taxon>
        <taxon>Flavobacteriaceae</taxon>
        <taxon>Flavobacterium</taxon>
    </lineage>
</organism>
<feature type="transmembrane region" description="Helical" evidence="6">
    <location>
        <begin position="563"/>
        <end position="580"/>
    </location>
</feature>
<feature type="transmembrane region" description="Helical" evidence="6">
    <location>
        <begin position="310"/>
        <end position="334"/>
    </location>
</feature>
<dbReference type="HAMAP" id="MF_01844">
    <property type="entry name" value="NhaA"/>
    <property type="match status" value="1"/>
</dbReference>
<keyword evidence="6" id="KW-0813">Transport</keyword>
<dbReference type="NCBIfam" id="TIGR00773">
    <property type="entry name" value="NhaA"/>
    <property type="match status" value="1"/>
</dbReference>
<dbReference type="Gene3D" id="3.40.30.10">
    <property type="entry name" value="Glutaredoxin"/>
    <property type="match status" value="1"/>
</dbReference>
<dbReference type="InterPro" id="IPR004670">
    <property type="entry name" value="NhaA"/>
</dbReference>
<dbReference type="GO" id="GO:0006885">
    <property type="term" value="P:regulation of pH"/>
    <property type="evidence" value="ECO:0007669"/>
    <property type="project" value="UniProtKB-UniRule"/>
</dbReference>
<evidence type="ECO:0000313" key="7">
    <source>
        <dbReference type="EMBL" id="SHG35077.1"/>
    </source>
</evidence>
<keyword evidence="2 6" id="KW-1003">Cell membrane</keyword>
<dbReference type="InterPro" id="IPR036249">
    <property type="entry name" value="Thioredoxin-like_sf"/>
</dbReference>
<dbReference type="Gene3D" id="1.20.1530.10">
    <property type="entry name" value="Na+/H+ antiporter like domain"/>
    <property type="match status" value="1"/>
</dbReference>
<evidence type="ECO:0000313" key="8">
    <source>
        <dbReference type="Proteomes" id="UP000184036"/>
    </source>
</evidence>
<reference evidence="8" key="1">
    <citation type="submission" date="2016-11" db="EMBL/GenBank/DDBJ databases">
        <authorList>
            <person name="Varghese N."/>
            <person name="Submissions S."/>
        </authorList>
    </citation>
    <scope>NUCLEOTIDE SEQUENCE [LARGE SCALE GENOMIC DNA]</scope>
    <source>
        <strain evidence="8">DSM 19741</strain>
    </source>
</reference>
<feature type="transmembrane region" description="Helical" evidence="6">
    <location>
        <begin position="341"/>
        <end position="360"/>
    </location>
</feature>
<evidence type="ECO:0000256" key="2">
    <source>
        <dbReference type="ARBA" id="ARBA00022475"/>
    </source>
</evidence>
<evidence type="ECO:0000256" key="3">
    <source>
        <dbReference type="ARBA" id="ARBA00022692"/>
    </source>
</evidence>
<protein>
    <recommendedName>
        <fullName evidence="6">Na(+)/H(+) antiporter NhaA</fullName>
    </recommendedName>
    <alternativeName>
        <fullName evidence="6">Sodium/proton antiporter NhaA</fullName>
    </alternativeName>
</protein>
<feature type="transmembrane region" description="Helical" evidence="6">
    <location>
        <begin position="366"/>
        <end position="397"/>
    </location>
</feature>
<dbReference type="Pfam" id="PF06965">
    <property type="entry name" value="Na_H_antiport_1"/>
    <property type="match status" value="1"/>
</dbReference>
<keyword evidence="5 6" id="KW-0472">Membrane</keyword>
<gene>
    <name evidence="6" type="primary">nhaA</name>
    <name evidence="7" type="ORF">SAMN05444396_10979</name>
</gene>
<feature type="transmembrane region" description="Helical" evidence="6">
    <location>
        <begin position="176"/>
        <end position="196"/>
    </location>
</feature>
<keyword evidence="6" id="KW-0406">Ion transport</keyword>
<dbReference type="GO" id="GO:0005886">
    <property type="term" value="C:plasma membrane"/>
    <property type="evidence" value="ECO:0007669"/>
    <property type="project" value="UniProtKB-SubCell"/>
</dbReference>
<feature type="transmembrane region" description="Helical" evidence="6">
    <location>
        <begin position="526"/>
        <end position="551"/>
    </location>
</feature>
<keyword evidence="6" id="KW-0915">Sodium</keyword>
<comment type="catalytic activity">
    <reaction evidence="6">
        <text>Na(+)(in) + 2 H(+)(out) = Na(+)(out) + 2 H(+)(in)</text>
        <dbReference type="Rhea" id="RHEA:29251"/>
        <dbReference type="ChEBI" id="CHEBI:15378"/>
        <dbReference type="ChEBI" id="CHEBI:29101"/>
    </reaction>
</comment>
<keyword evidence="6" id="KW-0739">Sodium transport</keyword>
<feature type="transmembrane region" description="Helical" evidence="6">
    <location>
        <begin position="465"/>
        <end position="487"/>
    </location>
</feature>
<evidence type="ECO:0000256" key="6">
    <source>
        <dbReference type="HAMAP-Rule" id="MF_01844"/>
    </source>
</evidence>
<dbReference type="OrthoDB" id="9808135at2"/>
<dbReference type="InterPro" id="IPR023171">
    <property type="entry name" value="Na/H_antiporter_dom_sf"/>
</dbReference>
<feature type="transmembrane region" description="Helical" evidence="6">
    <location>
        <begin position="493"/>
        <end position="514"/>
    </location>
</feature>
<feature type="transmembrane region" description="Helical" evidence="6">
    <location>
        <begin position="216"/>
        <end position="238"/>
    </location>
</feature>
<keyword evidence="6" id="KW-0050">Antiport</keyword>
<comment type="similarity">
    <text evidence="6">Belongs to the NhaA Na(+)/H(+) (TC 2.A.33) antiporter family.</text>
</comment>
<keyword evidence="3 6" id="KW-0812">Transmembrane</keyword>
<dbReference type="EMBL" id="FQWE01000009">
    <property type="protein sequence ID" value="SHG35077.1"/>
    <property type="molecule type" value="Genomic_DNA"/>
</dbReference>
<dbReference type="SUPFAM" id="SSF52833">
    <property type="entry name" value="Thioredoxin-like"/>
    <property type="match status" value="1"/>
</dbReference>
<sequence length="590" mass="64882">MHKDIQVELVVFLDYTKKIARNGRHILNNVVKHYGDTINMKFQYFSNDVNNAEFKLTTRAVLTAKSFGKLNEMDLLLLDHQGEYTPDIVDSMAKNLGIDFQKFKEKYNSLEITKELKNNIILAEKDEVKLVPAVTVNGVLYDGAWDENALIEYIERIKNRPVAQAMESFVKWGASAALVLLVAAIVALIFANIGFSEEYEFLRDFKLGFSAGEYNFLLPLETWINDGLMAIFFLLIGLEIKREIIFGELSNIKKATMPVIGALGGMIIPALLYALINYNEESAHGWGVPMATDIAFTLGFMSMLGSKVPMALKTFISALAISDDLGAIIVIALFYGDGFHINAFTVALVIVIIMGILNYYKVYSNAIYIVLGVFLWFFIYQSGLHATLAGVITAIAIPSRRKGNLIGIAAQASVIFKQEIVNVKELDNRQENIRRSSIQSINKAINRLTGPGEDLEHSLEKGVNYLILPLFAFFNTGIVLVGVQYNIITPVNFGIIVGLCIGKPLGIVGFCWMASKFNLASLSKEITWLQLIGAACLAGVGFTMSIVVASAAFDGSILNGAKLSVLIASALSAIFGLLILKRAINIPISK</sequence>
<comment type="subcellular location">
    <subcellularLocation>
        <location evidence="1">Cell inner membrane</location>
        <topology evidence="1">Multi-pass membrane protein</topology>
    </subcellularLocation>
    <subcellularLocation>
        <location evidence="6">Cell membrane</location>
        <topology evidence="6">Multi-pass membrane protein</topology>
    </subcellularLocation>
</comment>
<name>A0A1M5J395_9FLAO</name>
<keyword evidence="4 6" id="KW-1133">Transmembrane helix</keyword>
<comment type="function">
    <text evidence="6">Na(+)/H(+) antiporter that extrudes sodium in exchange for external protons.</text>
</comment>
<dbReference type="AlphaFoldDB" id="A0A1M5J395"/>
<feature type="transmembrane region" description="Helical" evidence="6">
    <location>
        <begin position="259"/>
        <end position="276"/>
    </location>
</feature>
<accession>A0A1M5J395</accession>
<evidence type="ECO:0000256" key="4">
    <source>
        <dbReference type="ARBA" id="ARBA00022989"/>
    </source>
</evidence>
<dbReference type="PANTHER" id="PTHR30341">
    <property type="entry name" value="SODIUM ION/PROTON ANTIPORTER NHAA-RELATED"/>
    <property type="match status" value="1"/>
</dbReference>